<protein>
    <submittedName>
        <fullName evidence="2">Uncharacterized protein</fullName>
    </submittedName>
</protein>
<evidence type="ECO:0000313" key="2">
    <source>
        <dbReference type="EMBL" id="EJK51017.1"/>
    </source>
</evidence>
<dbReference type="EMBL" id="AGNL01042386">
    <property type="protein sequence ID" value="EJK51017.1"/>
    <property type="molecule type" value="Genomic_DNA"/>
</dbReference>
<sequence length="151" mass="16409">MTPFLLKQLERFMCPRPPKTELEAILLDMTGLSVGKQIHAHAVVKPYDEAVIATGGRGCAGYLLNQVKTAAETGFQDHLTESGMYHVQRRVGFGLRRAASGGEHRGGSQQRPRAKATTTTKSRTCTNATTSSSPGSQGVLRTARRNLKKSR</sequence>
<evidence type="ECO:0000256" key="1">
    <source>
        <dbReference type="SAM" id="MobiDB-lite"/>
    </source>
</evidence>
<organism evidence="2 3">
    <name type="scientific">Thalassiosira oceanica</name>
    <name type="common">Marine diatom</name>
    <dbReference type="NCBI Taxonomy" id="159749"/>
    <lineage>
        <taxon>Eukaryota</taxon>
        <taxon>Sar</taxon>
        <taxon>Stramenopiles</taxon>
        <taxon>Ochrophyta</taxon>
        <taxon>Bacillariophyta</taxon>
        <taxon>Coscinodiscophyceae</taxon>
        <taxon>Thalassiosirophycidae</taxon>
        <taxon>Thalassiosirales</taxon>
        <taxon>Thalassiosiraceae</taxon>
        <taxon>Thalassiosira</taxon>
    </lineage>
</organism>
<proteinExistence type="predicted"/>
<feature type="region of interest" description="Disordered" evidence="1">
    <location>
        <begin position="97"/>
        <end position="151"/>
    </location>
</feature>
<keyword evidence="3" id="KW-1185">Reference proteome</keyword>
<comment type="caution">
    <text evidence="2">The sequence shown here is derived from an EMBL/GenBank/DDBJ whole genome shotgun (WGS) entry which is preliminary data.</text>
</comment>
<accession>K0RW79</accession>
<feature type="compositionally biased region" description="Basic residues" evidence="1">
    <location>
        <begin position="142"/>
        <end position="151"/>
    </location>
</feature>
<name>K0RW79_THAOC</name>
<evidence type="ECO:0000313" key="3">
    <source>
        <dbReference type="Proteomes" id="UP000266841"/>
    </source>
</evidence>
<reference evidence="2 3" key="1">
    <citation type="journal article" date="2012" name="Genome Biol.">
        <title>Genome and low-iron response of an oceanic diatom adapted to chronic iron limitation.</title>
        <authorList>
            <person name="Lommer M."/>
            <person name="Specht M."/>
            <person name="Roy A.S."/>
            <person name="Kraemer L."/>
            <person name="Andreson R."/>
            <person name="Gutowska M.A."/>
            <person name="Wolf J."/>
            <person name="Bergner S.V."/>
            <person name="Schilhabel M.B."/>
            <person name="Klostermeier U.C."/>
            <person name="Beiko R.G."/>
            <person name="Rosenstiel P."/>
            <person name="Hippler M."/>
            <person name="Laroche J."/>
        </authorList>
    </citation>
    <scope>NUCLEOTIDE SEQUENCE [LARGE SCALE GENOMIC DNA]</scope>
    <source>
        <strain evidence="2 3">CCMP1005</strain>
    </source>
</reference>
<feature type="compositionally biased region" description="Low complexity" evidence="1">
    <location>
        <begin position="115"/>
        <end position="131"/>
    </location>
</feature>
<gene>
    <name evidence="2" type="ORF">THAOC_29854</name>
</gene>
<dbReference type="Proteomes" id="UP000266841">
    <property type="component" value="Unassembled WGS sequence"/>
</dbReference>
<dbReference type="AlphaFoldDB" id="K0RW79"/>
<feature type="non-terminal residue" evidence="2">
    <location>
        <position position="151"/>
    </location>
</feature>